<keyword evidence="4" id="KW-1185">Reference proteome</keyword>
<comment type="caution">
    <text evidence="3">The sequence shown here is derived from an EMBL/GenBank/DDBJ whole genome shotgun (WGS) entry which is preliminary data.</text>
</comment>
<protein>
    <recommendedName>
        <fullName evidence="2">DUF3071 domain-containing protein</fullName>
    </recommendedName>
</protein>
<feature type="region of interest" description="Disordered" evidence="1">
    <location>
        <begin position="182"/>
        <end position="345"/>
    </location>
</feature>
<dbReference type="RefSeq" id="WP_307683297.1">
    <property type="nucleotide sequence ID" value="NZ_JAUSQX010000001.1"/>
</dbReference>
<accession>A0ABT9NI95</accession>
<gene>
    <name evidence="3" type="ORF">J2S70_001708</name>
</gene>
<feature type="compositionally biased region" description="Polar residues" evidence="1">
    <location>
        <begin position="197"/>
        <end position="209"/>
    </location>
</feature>
<evidence type="ECO:0000256" key="1">
    <source>
        <dbReference type="SAM" id="MobiDB-lite"/>
    </source>
</evidence>
<dbReference type="NCBIfam" id="NF040712">
    <property type="entry name" value="SepH"/>
    <property type="match status" value="1"/>
</dbReference>
<evidence type="ECO:0000313" key="3">
    <source>
        <dbReference type="EMBL" id="MDP9807126.1"/>
    </source>
</evidence>
<feature type="compositionally biased region" description="Basic and acidic residues" evidence="1">
    <location>
        <begin position="251"/>
        <end position="260"/>
    </location>
</feature>
<dbReference type="EMBL" id="JAUSQX010000001">
    <property type="protein sequence ID" value="MDP9807126.1"/>
    <property type="molecule type" value="Genomic_DNA"/>
</dbReference>
<evidence type="ECO:0000259" key="2">
    <source>
        <dbReference type="Pfam" id="PF11268"/>
    </source>
</evidence>
<dbReference type="Proteomes" id="UP001243212">
    <property type="component" value="Unassembled WGS sequence"/>
</dbReference>
<sequence length="345" mass="37576">MIELDLLGLSDGQKLSLNDSEGNRYVLPITDELRAALRTDVQRDDDSEPRPITPREIQAHFRSGLTVAEVSEISSLPPSQLTGLASPIFAEREYTSQLARAYRLGHDVGGMTLEELVISRLISRDIDPSSVTWDAYRDQGEPWMLVARYSSGGREYTALWKVNTKAQTVQAHNDEATWLTENQIPAPTSPWRKPNTPAISASSEQTPSEKISAIDAEPASSGTPVDIDTMLASLNSKRGASQPMPTEADFDGAHPAHSEPEAAVDATVLKLPDREAAKPVEDNASEESEGSDVLPGQQELPGVTAAAEEKSREAGNSGTAKKKRRRERPAMPSWDEIVFGYSKDS</sequence>
<organism evidence="3 4">
    <name type="scientific">Trueperella bonasi</name>
    <dbReference type="NCBI Taxonomy" id="312286"/>
    <lineage>
        <taxon>Bacteria</taxon>
        <taxon>Bacillati</taxon>
        <taxon>Actinomycetota</taxon>
        <taxon>Actinomycetes</taxon>
        <taxon>Actinomycetales</taxon>
        <taxon>Actinomycetaceae</taxon>
        <taxon>Trueperella</taxon>
    </lineage>
</organism>
<name>A0ABT9NI95_9ACTO</name>
<dbReference type="InterPro" id="IPR021421">
    <property type="entry name" value="DUF3071"/>
</dbReference>
<feature type="compositionally biased region" description="Basic and acidic residues" evidence="1">
    <location>
        <begin position="271"/>
        <end position="281"/>
    </location>
</feature>
<evidence type="ECO:0000313" key="4">
    <source>
        <dbReference type="Proteomes" id="UP001243212"/>
    </source>
</evidence>
<dbReference type="Pfam" id="PF11268">
    <property type="entry name" value="DUF3071"/>
    <property type="match status" value="1"/>
</dbReference>
<proteinExistence type="predicted"/>
<dbReference type="InterPro" id="IPR047682">
    <property type="entry name" value="SepH-like"/>
</dbReference>
<feature type="domain" description="DUF3071" evidence="2">
    <location>
        <begin position="1"/>
        <end position="161"/>
    </location>
</feature>
<reference evidence="3 4" key="1">
    <citation type="submission" date="2023-07" db="EMBL/GenBank/DDBJ databases">
        <title>Sequencing the genomes of 1000 actinobacteria strains.</title>
        <authorList>
            <person name="Klenk H.-P."/>
        </authorList>
    </citation>
    <scope>NUCLEOTIDE SEQUENCE [LARGE SCALE GENOMIC DNA]</scope>
    <source>
        <strain evidence="3 4">DSM 17163</strain>
    </source>
</reference>